<sequence>MSLLADYEVVCAVDGQTVVRVPTAVAILPLAATAIAVSAASTHEAALACTVAASSLLFAPLASLYLCWRSSAELRAACPFDNVLVQYLEAALVAALRASALGGALLGAAPALAFVAARAALPWVPIASLRTLVLAAALAAFFVAHEHATLRCAASGWSPRAPWDHSLGGSWAMAPCRADGGAGRALFAARWLATWVAHTVAPLLLLVPIARVRSCTDARGREQALGAIEPAAYLVAVLAVLVPFAGASGLLFACRAMARAHGVHQASGLLAHAPLGCGADALMLGDEVLAIRLAEPRLRLWRTRDSMRHDAGDSLLVVKVAAARLALTCALGVLAPLALDARSIVGMAASFEREWSPFPTQLDLRCAGRSTGGGAAAHGVMPAWAARTLGLAAVGLAAHCALAAALAQVGATLGARARRRAVGDELLVSRAPRWLGACGAPATQASE</sequence>
<accession>A0A8J5X6N7</accession>
<feature type="transmembrane region" description="Helical" evidence="1">
    <location>
        <begin position="316"/>
        <end position="339"/>
    </location>
</feature>
<proteinExistence type="predicted"/>
<feature type="transmembrane region" description="Helical" evidence="1">
    <location>
        <begin position="192"/>
        <end position="211"/>
    </location>
</feature>
<name>A0A8J5X6N7_DIALT</name>
<feature type="transmembrane region" description="Helical" evidence="1">
    <location>
        <begin position="21"/>
        <end position="39"/>
    </location>
</feature>
<organism evidence="2 3">
    <name type="scientific">Diacronema lutheri</name>
    <name type="common">Unicellular marine alga</name>
    <name type="synonym">Monochrysis lutheri</name>
    <dbReference type="NCBI Taxonomy" id="2081491"/>
    <lineage>
        <taxon>Eukaryota</taxon>
        <taxon>Haptista</taxon>
        <taxon>Haptophyta</taxon>
        <taxon>Pavlovophyceae</taxon>
        <taxon>Pavlovales</taxon>
        <taxon>Pavlovaceae</taxon>
        <taxon>Diacronema</taxon>
    </lineage>
</organism>
<keyword evidence="1" id="KW-0472">Membrane</keyword>
<feature type="transmembrane region" description="Helical" evidence="1">
    <location>
        <begin position="45"/>
        <end position="66"/>
    </location>
</feature>
<evidence type="ECO:0000313" key="3">
    <source>
        <dbReference type="Proteomes" id="UP000751190"/>
    </source>
</evidence>
<keyword evidence="3" id="KW-1185">Reference proteome</keyword>
<evidence type="ECO:0000256" key="1">
    <source>
        <dbReference type="SAM" id="Phobius"/>
    </source>
</evidence>
<reference evidence="2" key="1">
    <citation type="submission" date="2021-05" db="EMBL/GenBank/DDBJ databases">
        <title>The genome of the haptophyte Pavlova lutheri (Diacronema luteri, Pavlovales) - a model for lipid biosynthesis in eukaryotic algae.</title>
        <authorList>
            <person name="Hulatt C.J."/>
            <person name="Posewitz M.C."/>
        </authorList>
    </citation>
    <scope>NUCLEOTIDE SEQUENCE</scope>
    <source>
        <strain evidence="2">NIVA-4/92</strain>
    </source>
</reference>
<keyword evidence="1" id="KW-0812">Transmembrane</keyword>
<feature type="transmembrane region" description="Helical" evidence="1">
    <location>
        <begin position="389"/>
        <end position="411"/>
    </location>
</feature>
<dbReference type="AlphaFoldDB" id="A0A8J5X6N7"/>
<evidence type="ECO:0000313" key="2">
    <source>
        <dbReference type="EMBL" id="KAG8458834.1"/>
    </source>
</evidence>
<dbReference type="EMBL" id="JAGTXO010000047">
    <property type="protein sequence ID" value="KAG8458834.1"/>
    <property type="molecule type" value="Genomic_DNA"/>
</dbReference>
<gene>
    <name evidence="2" type="ORF">KFE25_005261</name>
</gene>
<comment type="caution">
    <text evidence="2">The sequence shown here is derived from an EMBL/GenBank/DDBJ whole genome shotgun (WGS) entry which is preliminary data.</text>
</comment>
<dbReference type="Proteomes" id="UP000751190">
    <property type="component" value="Unassembled WGS sequence"/>
</dbReference>
<feature type="transmembrane region" description="Helical" evidence="1">
    <location>
        <begin position="87"/>
        <end position="117"/>
    </location>
</feature>
<feature type="transmembrane region" description="Helical" evidence="1">
    <location>
        <begin position="123"/>
        <end position="144"/>
    </location>
</feature>
<protein>
    <submittedName>
        <fullName evidence="2">Uncharacterized protein</fullName>
    </submittedName>
</protein>
<keyword evidence="1" id="KW-1133">Transmembrane helix</keyword>
<feature type="transmembrane region" description="Helical" evidence="1">
    <location>
        <begin position="231"/>
        <end position="254"/>
    </location>
</feature>